<dbReference type="Proteomes" id="UP000324233">
    <property type="component" value="Chromosome"/>
</dbReference>
<dbReference type="OrthoDB" id="9769623at2"/>
<gene>
    <name evidence="5" type="primary">argH</name>
    <name evidence="8" type="ORF">OJF2_47670</name>
</gene>
<comment type="pathway">
    <text evidence="2 5">Amino-acid biosynthesis; L-arginine biosynthesis; L-arginine from L-ornithine and carbamoyl phosphate: step 3/3.</text>
</comment>
<dbReference type="GO" id="GO:0004056">
    <property type="term" value="F:argininosuccinate lyase activity"/>
    <property type="evidence" value="ECO:0007669"/>
    <property type="project" value="UniProtKB-UniRule"/>
</dbReference>
<dbReference type="PRINTS" id="PR00149">
    <property type="entry name" value="FUMRATELYASE"/>
</dbReference>
<keyword evidence="5" id="KW-0028">Amino-acid biosynthesis</keyword>
<dbReference type="InterPro" id="IPR000362">
    <property type="entry name" value="Fumarate_lyase_fam"/>
</dbReference>
<accession>A0A5B9W776</accession>
<dbReference type="FunFam" id="1.20.200.10:FF:000015">
    <property type="entry name" value="argininosuccinate lyase isoform X2"/>
    <property type="match status" value="1"/>
</dbReference>
<dbReference type="EC" id="4.3.2.1" evidence="3 5"/>
<dbReference type="EMBL" id="CP042997">
    <property type="protein sequence ID" value="QEH36207.1"/>
    <property type="molecule type" value="Genomic_DNA"/>
</dbReference>
<keyword evidence="5" id="KW-0963">Cytoplasm</keyword>
<dbReference type="SUPFAM" id="SSF48557">
    <property type="entry name" value="L-aspartase-like"/>
    <property type="match status" value="1"/>
</dbReference>
<evidence type="ECO:0000313" key="9">
    <source>
        <dbReference type="Proteomes" id="UP000324233"/>
    </source>
</evidence>
<dbReference type="RefSeq" id="WP_148595920.1">
    <property type="nucleotide sequence ID" value="NZ_CP042997.1"/>
</dbReference>
<dbReference type="InterPro" id="IPR008948">
    <property type="entry name" value="L-Aspartase-like"/>
</dbReference>
<evidence type="ECO:0000259" key="6">
    <source>
        <dbReference type="Pfam" id="PF00206"/>
    </source>
</evidence>
<dbReference type="NCBIfam" id="TIGR00838">
    <property type="entry name" value="argH"/>
    <property type="match status" value="1"/>
</dbReference>
<keyword evidence="9" id="KW-1185">Reference proteome</keyword>
<name>A0A5B9W776_9BACT</name>
<dbReference type="HAMAP" id="MF_00006">
    <property type="entry name" value="Arg_succ_lyase"/>
    <property type="match status" value="1"/>
</dbReference>
<comment type="subcellular location">
    <subcellularLocation>
        <location evidence="5">Cytoplasm</location>
    </subcellularLocation>
</comment>
<dbReference type="AlphaFoldDB" id="A0A5B9W776"/>
<dbReference type="Gene3D" id="1.10.275.10">
    <property type="entry name" value="Fumarase/aspartase (N-terminal domain)"/>
    <property type="match status" value="1"/>
</dbReference>
<dbReference type="InterPro" id="IPR020557">
    <property type="entry name" value="Fumarate_lyase_CS"/>
</dbReference>
<organism evidence="8 9">
    <name type="scientific">Aquisphaera giovannonii</name>
    <dbReference type="NCBI Taxonomy" id="406548"/>
    <lineage>
        <taxon>Bacteria</taxon>
        <taxon>Pseudomonadati</taxon>
        <taxon>Planctomycetota</taxon>
        <taxon>Planctomycetia</taxon>
        <taxon>Isosphaerales</taxon>
        <taxon>Isosphaeraceae</taxon>
        <taxon>Aquisphaera</taxon>
    </lineage>
</organism>
<evidence type="ECO:0000313" key="8">
    <source>
        <dbReference type="EMBL" id="QEH36207.1"/>
    </source>
</evidence>
<dbReference type="UniPathway" id="UPA00068">
    <property type="reaction ID" value="UER00114"/>
</dbReference>
<dbReference type="FunFam" id="1.10.275.10:FF:000002">
    <property type="entry name" value="Argininosuccinate lyase"/>
    <property type="match status" value="1"/>
</dbReference>
<protein>
    <recommendedName>
        <fullName evidence="3 5">Argininosuccinate lyase</fullName>
        <shortName evidence="5">ASAL</shortName>
        <ecNumber evidence="3 5">4.3.2.1</ecNumber>
    </recommendedName>
    <alternativeName>
        <fullName evidence="5">Arginosuccinase</fullName>
    </alternativeName>
</protein>
<feature type="domain" description="Argininosuccinate lyase C-terminal" evidence="7">
    <location>
        <begin position="367"/>
        <end position="436"/>
    </location>
</feature>
<evidence type="ECO:0000256" key="4">
    <source>
        <dbReference type="ARBA" id="ARBA00022571"/>
    </source>
</evidence>
<sequence length="462" mass="51108">MVEASKAWGGRFASATDGRVERFTESISFDQRLFGHDIRGSIAHARMLAKVGLLTVEECRQIERGLLEIRAEIEAGTFRFLLEREDVHMNIEAALIERLGDVGRKLHTARSRNDQVATDLKLWTRDALDRIGERLVALQAAFVAGAERHREVIIPGYTHLQRAQPVLAAHDFLAHAEKLERDRSRVADCRKRLNVLPLGAAALAGTSLPIDRHEVARELEFDDVAANSLDVSSDRDFALESVFVLAMIAEHLAGWAEQWILWSTQEFGFLALPDAICTGSSIMPQKKNPDVLELIRGRVARVIGSLTTLMVLVKGLPLAYNRDLQEDKEPLFDAFDTVEACLELAAVVVDGARLRGDRIAERIEEGFLDATTLMEHLIERGVPQRTAHAVIGRLVGLCERKGLTRLADLTDADLAEADPALGTGARDRLGVANAVKAFRSYGSTAPAEVDRQIGRWKERLGL</sequence>
<dbReference type="Gene3D" id="1.20.200.10">
    <property type="entry name" value="Fumarase/aspartase (Central domain)"/>
    <property type="match status" value="1"/>
</dbReference>
<keyword evidence="5 8" id="KW-0456">Lyase</keyword>
<dbReference type="CDD" id="cd01359">
    <property type="entry name" value="Argininosuccinate_lyase"/>
    <property type="match status" value="1"/>
</dbReference>
<dbReference type="PRINTS" id="PR00145">
    <property type="entry name" value="ARGSUCLYASE"/>
</dbReference>
<comment type="similarity">
    <text evidence="5">Belongs to the lyase 1 family. Argininosuccinate lyase subfamily.</text>
</comment>
<dbReference type="InterPro" id="IPR009049">
    <property type="entry name" value="Argininosuccinate_lyase"/>
</dbReference>
<dbReference type="Gene3D" id="1.10.40.30">
    <property type="entry name" value="Fumarase/aspartase (C-terminal domain)"/>
    <property type="match status" value="1"/>
</dbReference>
<evidence type="ECO:0000256" key="5">
    <source>
        <dbReference type="HAMAP-Rule" id="MF_00006"/>
    </source>
</evidence>
<dbReference type="InterPro" id="IPR022761">
    <property type="entry name" value="Fumarate_lyase_N"/>
</dbReference>
<dbReference type="PANTHER" id="PTHR43814:SF1">
    <property type="entry name" value="ARGININOSUCCINATE LYASE"/>
    <property type="match status" value="1"/>
</dbReference>
<dbReference type="PROSITE" id="PS00163">
    <property type="entry name" value="FUMARATE_LYASES"/>
    <property type="match status" value="1"/>
</dbReference>
<dbReference type="KEGG" id="agv:OJF2_47670"/>
<evidence type="ECO:0000256" key="3">
    <source>
        <dbReference type="ARBA" id="ARBA00012338"/>
    </source>
</evidence>
<dbReference type="PANTHER" id="PTHR43814">
    <property type="entry name" value="ARGININOSUCCINATE LYASE"/>
    <property type="match status" value="1"/>
</dbReference>
<dbReference type="Pfam" id="PF00206">
    <property type="entry name" value="Lyase_1"/>
    <property type="match status" value="1"/>
</dbReference>
<dbReference type="InterPro" id="IPR024083">
    <property type="entry name" value="Fumarase/histidase_N"/>
</dbReference>
<evidence type="ECO:0000256" key="2">
    <source>
        <dbReference type="ARBA" id="ARBA00004941"/>
    </source>
</evidence>
<evidence type="ECO:0000256" key="1">
    <source>
        <dbReference type="ARBA" id="ARBA00000985"/>
    </source>
</evidence>
<evidence type="ECO:0000259" key="7">
    <source>
        <dbReference type="Pfam" id="PF14698"/>
    </source>
</evidence>
<proteinExistence type="inferred from homology"/>
<keyword evidence="4 5" id="KW-0055">Arginine biosynthesis</keyword>
<dbReference type="Pfam" id="PF14698">
    <property type="entry name" value="ASL_C2"/>
    <property type="match status" value="1"/>
</dbReference>
<dbReference type="GO" id="GO:0042450">
    <property type="term" value="P:L-arginine biosynthetic process via ornithine"/>
    <property type="evidence" value="ECO:0007669"/>
    <property type="project" value="UniProtKB-UniRule"/>
</dbReference>
<feature type="domain" description="Fumarate lyase N-terminal" evidence="6">
    <location>
        <begin position="10"/>
        <end position="304"/>
    </location>
</feature>
<comment type="catalytic activity">
    <reaction evidence="1 5">
        <text>2-(N(omega)-L-arginino)succinate = fumarate + L-arginine</text>
        <dbReference type="Rhea" id="RHEA:24020"/>
        <dbReference type="ChEBI" id="CHEBI:29806"/>
        <dbReference type="ChEBI" id="CHEBI:32682"/>
        <dbReference type="ChEBI" id="CHEBI:57472"/>
        <dbReference type="EC" id="4.3.2.1"/>
    </reaction>
</comment>
<dbReference type="InterPro" id="IPR029419">
    <property type="entry name" value="Arg_succ_lyase_C"/>
</dbReference>
<reference evidence="8 9" key="1">
    <citation type="submission" date="2019-08" db="EMBL/GenBank/DDBJ databases">
        <title>Deep-cultivation of Planctomycetes and their phenomic and genomic characterization uncovers novel biology.</title>
        <authorList>
            <person name="Wiegand S."/>
            <person name="Jogler M."/>
            <person name="Boedeker C."/>
            <person name="Pinto D."/>
            <person name="Vollmers J."/>
            <person name="Rivas-Marin E."/>
            <person name="Kohn T."/>
            <person name="Peeters S.H."/>
            <person name="Heuer A."/>
            <person name="Rast P."/>
            <person name="Oberbeckmann S."/>
            <person name="Bunk B."/>
            <person name="Jeske O."/>
            <person name="Meyerdierks A."/>
            <person name="Storesund J.E."/>
            <person name="Kallscheuer N."/>
            <person name="Luecker S."/>
            <person name="Lage O.M."/>
            <person name="Pohl T."/>
            <person name="Merkel B.J."/>
            <person name="Hornburger P."/>
            <person name="Mueller R.-W."/>
            <person name="Bruemmer F."/>
            <person name="Labrenz M."/>
            <person name="Spormann A.M."/>
            <person name="Op den Camp H."/>
            <person name="Overmann J."/>
            <person name="Amann R."/>
            <person name="Jetten M.S.M."/>
            <person name="Mascher T."/>
            <person name="Medema M.H."/>
            <person name="Devos D.P."/>
            <person name="Kaster A.-K."/>
            <person name="Ovreas L."/>
            <person name="Rohde M."/>
            <person name="Galperin M.Y."/>
            <person name="Jogler C."/>
        </authorList>
    </citation>
    <scope>NUCLEOTIDE SEQUENCE [LARGE SCALE GENOMIC DNA]</scope>
    <source>
        <strain evidence="8 9">OJF2</strain>
    </source>
</reference>
<dbReference type="GO" id="GO:0005829">
    <property type="term" value="C:cytosol"/>
    <property type="evidence" value="ECO:0007669"/>
    <property type="project" value="TreeGrafter"/>
</dbReference>